<reference evidence="4" key="1">
    <citation type="submission" date="2010-07" db="EMBL/GenBank/DDBJ databases">
        <title>The genome sequence of Gaeumannomyces graminis var. tritici strain R3-111a-1.</title>
        <authorList>
            <consortium name="The Broad Institute Genome Sequencing Platform"/>
            <person name="Ma L.-J."/>
            <person name="Dead R."/>
            <person name="Young S."/>
            <person name="Zeng Q."/>
            <person name="Koehrsen M."/>
            <person name="Alvarado L."/>
            <person name="Berlin A."/>
            <person name="Chapman S.B."/>
            <person name="Chen Z."/>
            <person name="Freedman E."/>
            <person name="Gellesch M."/>
            <person name="Goldberg J."/>
            <person name="Griggs A."/>
            <person name="Gujja S."/>
            <person name="Heilman E.R."/>
            <person name="Heiman D."/>
            <person name="Hepburn T."/>
            <person name="Howarth C."/>
            <person name="Jen D."/>
            <person name="Larson L."/>
            <person name="Mehta T."/>
            <person name="Neiman D."/>
            <person name="Pearson M."/>
            <person name="Roberts A."/>
            <person name="Saif S."/>
            <person name="Shea T."/>
            <person name="Shenoy N."/>
            <person name="Sisk P."/>
            <person name="Stolte C."/>
            <person name="Sykes S."/>
            <person name="Walk T."/>
            <person name="White J."/>
            <person name="Yandava C."/>
            <person name="Haas B."/>
            <person name="Nusbaum C."/>
            <person name="Birren B."/>
        </authorList>
    </citation>
    <scope>NUCLEOTIDE SEQUENCE [LARGE SCALE GENOMIC DNA]</scope>
    <source>
        <strain evidence="4">R3-111a-1</strain>
    </source>
</reference>
<feature type="compositionally biased region" description="Polar residues" evidence="1">
    <location>
        <begin position="66"/>
        <end position="79"/>
    </location>
</feature>
<organism evidence="2">
    <name type="scientific">Gaeumannomyces tritici (strain R3-111a-1)</name>
    <name type="common">Wheat and barley take-all root rot fungus</name>
    <name type="synonym">Gaeumannomyces graminis var. tritici</name>
    <dbReference type="NCBI Taxonomy" id="644352"/>
    <lineage>
        <taxon>Eukaryota</taxon>
        <taxon>Fungi</taxon>
        <taxon>Dikarya</taxon>
        <taxon>Ascomycota</taxon>
        <taxon>Pezizomycotina</taxon>
        <taxon>Sordariomycetes</taxon>
        <taxon>Sordariomycetidae</taxon>
        <taxon>Magnaporthales</taxon>
        <taxon>Magnaporthaceae</taxon>
        <taxon>Gaeumannomyces</taxon>
    </lineage>
</organism>
<dbReference type="RefSeq" id="XP_009225715.1">
    <property type="nucleotide sequence ID" value="XM_009227451.1"/>
</dbReference>
<reference evidence="2" key="3">
    <citation type="submission" date="2010-09" db="EMBL/GenBank/DDBJ databases">
        <title>Annotation of Gaeumannomyces graminis var. tritici R3-111a-1.</title>
        <authorList>
            <consortium name="The Broad Institute Genome Sequencing Platform"/>
            <person name="Ma L.-J."/>
            <person name="Dead R."/>
            <person name="Young S.K."/>
            <person name="Zeng Q."/>
            <person name="Gargeya S."/>
            <person name="Fitzgerald M."/>
            <person name="Haas B."/>
            <person name="Abouelleil A."/>
            <person name="Alvarado L."/>
            <person name="Arachchi H.M."/>
            <person name="Berlin A."/>
            <person name="Brown A."/>
            <person name="Chapman S.B."/>
            <person name="Chen Z."/>
            <person name="Dunbar C."/>
            <person name="Freedman E."/>
            <person name="Gearin G."/>
            <person name="Gellesch M."/>
            <person name="Goldberg J."/>
            <person name="Griggs A."/>
            <person name="Gujja S."/>
            <person name="Heiman D."/>
            <person name="Howarth C."/>
            <person name="Larson L."/>
            <person name="Lui A."/>
            <person name="MacDonald P.J.P."/>
            <person name="Mehta T."/>
            <person name="Montmayeur A."/>
            <person name="Murphy C."/>
            <person name="Neiman D."/>
            <person name="Pearson M."/>
            <person name="Priest M."/>
            <person name="Roberts A."/>
            <person name="Saif S."/>
            <person name="Shea T."/>
            <person name="Shenoy N."/>
            <person name="Sisk P."/>
            <person name="Stolte C."/>
            <person name="Sykes S."/>
            <person name="Yandava C."/>
            <person name="Wortman J."/>
            <person name="Nusbaum C."/>
            <person name="Birren B."/>
        </authorList>
    </citation>
    <scope>NUCLEOTIDE SEQUENCE</scope>
    <source>
        <strain evidence="2">R3-111a-1</strain>
    </source>
</reference>
<evidence type="ECO:0000313" key="3">
    <source>
        <dbReference type="EnsemblFungi" id="EJT72741"/>
    </source>
</evidence>
<evidence type="ECO:0000313" key="2">
    <source>
        <dbReference type="EMBL" id="EJT72741.1"/>
    </source>
</evidence>
<reference evidence="3" key="4">
    <citation type="journal article" date="2015" name="G3 (Bethesda)">
        <title>Genome sequences of three phytopathogenic species of the Magnaporthaceae family of fungi.</title>
        <authorList>
            <person name="Okagaki L.H."/>
            <person name="Nunes C.C."/>
            <person name="Sailsbery J."/>
            <person name="Clay B."/>
            <person name="Brown D."/>
            <person name="John T."/>
            <person name="Oh Y."/>
            <person name="Young N."/>
            <person name="Fitzgerald M."/>
            <person name="Haas B.J."/>
            <person name="Zeng Q."/>
            <person name="Young S."/>
            <person name="Adiconis X."/>
            <person name="Fan L."/>
            <person name="Levin J.Z."/>
            <person name="Mitchell T.K."/>
            <person name="Okubara P.A."/>
            <person name="Farman M.L."/>
            <person name="Kohn L.M."/>
            <person name="Birren B."/>
            <person name="Ma L.-J."/>
            <person name="Dean R.A."/>
        </authorList>
    </citation>
    <scope>NUCLEOTIDE SEQUENCE</scope>
    <source>
        <strain evidence="3">R3-111a-1</strain>
    </source>
</reference>
<evidence type="ECO:0000313" key="4">
    <source>
        <dbReference type="Proteomes" id="UP000006039"/>
    </source>
</evidence>
<dbReference type="HOGENOM" id="CLU_1170694_0_0_1"/>
<accession>J3P7V8</accession>
<feature type="compositionally biased region" description="Low complexity" evidence="1">
    <location>
        <begin position="83"/>
        <end position="99"/>
    </location>
</feature>
<feature type="region of interest" description="Disordered" evidence="1">
    <location>
        <begin position="66"/>
        <end position="122"/>
    </location>
</feature>
<name>J3P7V8_GAET3</name>
<gene>
    <name evidence="3" type="primary">20350056</name>
    <name evidence="2" type="ORF">GGTG_09598</name>
</gene>
<protein>
    <submittedName>
        <fullName evidence="2 3">Uncharacterized protein</fullName>
    </submittedName>
</protein>
<dbReference type="EMBL" id="GL385399">
    <property type="protein sequence ID" value="EJT72741.1"/>
    <property type="molecule type" value="Genomic_DNA"/>
</dbReference>
<dbReference type="AlphaFoldDB" id="J3P7V8"/>
<reference evidence="2" key="2">
    <citation type="submission" date="2010-07" db="EMBL/GenBank/DDBJ databases">
        <authorList>
            <consortium name="The Broad Institute Genome Sequencing Platform"/>
            <consortium name="Broad Institute Genome Sequencing Center for Infectious Disease"/>
            <person name="Ma L.-J."/>
            <person name="Dead R."/>
            <person name="Young S."/>
            <person name="Zeng Q."/>
            <person name="Koehrsen M."/>
            <person name="Alvarado L."/>
            <person name="Berlin A."/>
            <person name="Chapman S.B."/>
            <person name="Chen Z."/>
            <person name="Freedman E."/>
            <person name="Gellesch M."/>
            <person name="Goldberg J."/>
            <person name="Griggs A."/>
            <person name="Gujja S."/>
            <person name="Heilman E.R."/>
            <person name="Heiman D."/>
            <person name="Hepburn T."/>
            <person name="Howarth C."/>
            <person name="Jen D."/>
            <person name="Larson L."/>
            <person name="Mehta T."/>
            <person name="Neiman D."/>
            <person name="Pearson M."/>
            <person name="Roberts A."/>
            <person name="Saif S."/>
            <person name="Shea T."/>
            <person name="Shenoy N."/>
            <person name="Sisk P."/>
            <person name="Stolte C."/>
            <person name="Sykes S."/>
            <person name="Walk T."/>
            <person name="White J."/>
            <person name="Yandava C."/>
            <person name="Haas B."/>
            <person name="Nusbaum C."/>
            <person name="Birren B."/>
        </authorList>
    </citation>
    <scope>NUCLEOTIDE SEQUENCE</scope>
    <source>
        <strain evidence="2">R3-111a-1</strain>
    </source>
</reference>
<feature type="region of interest" description="Disordered" evidence="1">
    <location>
        <begin position="191"/>
        <end position="211"/>
    </location>
</feature>
<dbReference type="EnsemblFungi" id="EJT72741">
    <property type="protein sequence ID" value="EJT72741"/>
    <property type="gene ID" value="GGTG_09598"/>
</dbReference>
<evidence type="ECO:0000256" key="1">
    <source>
        <dbReference type="SAM" id="MobiDB-lite"/>
    </source>
</evidence>
<feature type="compositionally biased region" description="Basic and acidic residues" evidence="1">
    <location>
        <begin position="195"/>
        <end position="206"/>
    </location>
</feature>
<dbReference type="VEuPathDB" id="FungiDB:GGTG_09598"/>
<dbReference type="GeneID" id="20350056"/>
<reference evidence="3" key="5">
    <citation type="submission" date="2018-04" db="UniProtKB">
        <authorList>
            <consortium name="EnsemblFungi"/>
        </authorList>
    </citation>
    <scope>IDENTIFICATION</scope>
    <source>
        <strain evidence="3">R3-111a-1</strain>
    </source>
</reference>
<keyword evidence="4" id="KW-1185">Reference proteome</keyword>
<sequence>MSALSCGCGVEDSDSRLGRGELVSNACMYDGWMGANVGRIFRLKSWHGMAWHGFVVGIPRTMEANTSKLGRESSASSSDIEGALRPSRRLPCAPLRPSLLPRPPAGIPLKRNIPRPGSASQNAVAINRQGSAQGPCVAGWPNRTNRMVVAQEPGGHAAWRREAQGGVDACMQYMCRRPFQNLRLQKKRLLAPKRRRDEPKRERKTDGALIAEIAPGGACSARTDDAMAHGSLRSGET</sequence>
<proteinExistence type="predicted"/>
<dbReference type="Proteomes" id="UP000006039">
    <property type="component" value="Unassembled WGS sequence"/>
</dbReference>